<feature type="region of interest" description="Disordered" evidence="1">
    <location>
        <begin position="1"/>
        <end position="24"/>
    </location>
</feature>
<organism evidence="3 4">
    <name type="scientific">Eimeria acervulina</name>
    <name type="common">Coccidian parasite</name>
    <dbReference type="NCBI Taxonomy" id="5801"/>
    <lineage>
        <taxon>Eukaryota</taxon>
        <taxon>Sar</taxon>
        <taxon>Alveolata</taxon>
        <taxon>Apicomplexa</taxon>
        <taxon>Conoidasida</taxon>
        <taxon>Coccidia</taxon>
        <taxon>Eucoccidiorida</taxon>
        <taxon>Eimeriorina</taxon>
        <taxon>Eimeriidae</taxon>
        <taxon>Eimeria</taxon>
    </lineage>
</organism>
<dbReference type="InterPro" id="IPR036249">
    <property type="entry name" value="Thioredoxin-like_sf"/>
</dbReference>
<feature type="domain" description="UAS" evidence="2">
    <location>
        <begin position="32"/>
        <end position="149"/>
    </location>
</feature>
<dbReference type="AlphaFoldDB" id="U6GEN4"/>
<dbReference type="VEuPathDB" id="ToxoDB:EAH_00059920"/>
<dbReference type="PANTHER" id="PTHR23322:SF1">
    <property type="entry name" value="FAS-ASSOCIATED FACTOR 2"/>
    <property type="match status" value="1"/>
</dbReference>
<dbReference type="EMBL" id="HG670513">
    <property type="protein sequence ID" value="CDI77009.1"/>
    <property type="molecule type" value="Genomic_DNA"/>
</dbReference>
<keyword evidence="4" id="KW-1185">Reference proteome</keyword>
<protein>
    <recommendedName>
        <fullName evidence="2">UAS domain-containing protein</fullName>
    </recommendedName>
</protein>
<dbReference type="GeneID" id="25274062"/>
<dbReference type="Gene3D" id="3.40.30.10">
    <property type="entry name" value="Glutaredoxin"/>
    <property type="match status" value="1"/>
</dbReference>
<evidence type="ECO:0000256" key="1">
    <source>
        <dbReference type="SAM" id="MobiDB-lite"/>
    </source>
</evidence>
<feature type="compositionally biased region" description="Basic and acidic residues" evidence="1">
    <location>
        <begin position="230"/>
        <end position="247"/>
    </location>
</feature>
<sequence>MQNTDELRRRDVAGGRLPTSSNARARAFTTPTFPEMFEAKYGNRHPPFFSGSLRDAFGEARVLQKPLVVYLHGEGPSSDLTCREALSSSLFIELLETHGCLFAATWSRSREGVALQRLLQLHAFPCLLIFIPNPIFANSPPRDPNLNWLRAAHNWLHTALQGSWGEAEAASHAVGAIDRLEELQQICNEKQEALRQTQILRREQEAAFEEIQRQESLRLSLQREEKRQQEQELQRRQQEARRQEQKRAKMQQQQQLLQQQRAAAAADFKAQDEECSKLPPEQRATICLKLACGKRITRIFSSSSSLSLLYRWCGCVAEYCEVRRQLS</sequence>
<accession>U6GEN4</accession>
<reference evidence="3" key="2">
    <citation type="submission" date="2013-10" db="EMBL/GenBank/DDBJ databases">
        <authorList>
            <person name="Aslett M."/>
        </authorList>
    </citation>
    <scope>NUCLEOTIDE SEQUENCE [LARGE SCALE GENOMIC DNA]</scope>
    <source>
        <strain evidence="3">Houghton</strain>
    </source>
</reference>
<dbReference type="InterPro" id="IPR050730">
    <property type="entry name" value="UBX_domain-protein"/>
</dbReference>
<evidence type="ECO:0000259" key="2">
    <source>
        <dbReference type="SMART" id="SM00594"/>
    </source>
</evidence>
<dbReference type="InterPro" id="IPR029071">
    <property type="entry name" value="Ubiquitin-like_domsf"/>
</dbReference>
<dbReference type="GO" id="GO:0043130">
    <property type="term" value="F:ubiquitin binding"/>
    <property type="evidence" value="ECO:0007669"/>
    <property type="project" value="TreeGrafter"/>
</dbReference>
<feature type="compositionally biased region" description="Basic and acidic residues" evidence="1">
    <location>
        <begin position="1"/>
        <end position="13"/>
    </location>
</feature>
<gene>
    <name evidence="3" type="ORF">EAH_00059920</name>
</gene>
<dbReference type="InterPro" id="IPR049483">
    <property type="entry name" value="FAF1_2-like_UAS"/>
</dbReference>
<dbReference type="RefSeq" id="XP_013252565.1">
    <property type="nucleotide sequence ID" value="XM_013397111.1"/>
</dbReference>
<dbReference type="Pfam" id="PF21021">
    <property type="entry name" value="FAF1"/>
    <property type="match status" value="1"/>
</dbReference>
<dbReference type="GO" id="GO:0005783">
    <property type="term" value="C:endoplasmic reticulum"/>
    <property type="evidence" value="ECO:0007669"/>
    <property type="project" value="TreeGrafter"/>
</dbReference>
<evidence type="ECO:0000313" key="3">
    <source>
        <dbReference type="EMBL" id="CDI77009.1"/>
    </source>
</evidence>
<dbReference type="GO" id="GO:0036503">
    <property type="term" value="P:ERAD pathway"/>
    <property type="evidence" value="ECO:0007669"/>
    <property type="project" value="TreeGrafter"/>
</dbReference>
<reference evidence="3" key="1">
    <citation type="submission" date="2013-10" db="EMBL/GenBank/DDBJ databases">
        <title>Genomic analysis of the causative agents of coccidiosis in chickens.</title>
        <authorList>
            <person name="Reid A.J."/>
            <person name="Blake D."/>
            <person name="Billington K."/>
            <person name="Browne H."/>
            <person name="Dunn M."/>
            <person name="Hung S."/>
            <person name="Kawahara F."/>
            <person name="Miranda-Saavedra D."/>
            <person name="Mourier T."/>
            <person name="Nagra H."/>
            <person name="Otto T.D."/>
            <person name="Rawlings N."/>
            <person name="Sanchez A."/>
            <person name="Sanders M."/>
            <person name="Subramaniam C."/>
            <person name="Tay Y."/>
            <person name="Dear P."/>
            <person name="Doerig C."/>
            <person name="Gruber A."/>
            <person name="Parkinson J."/>
            <person name="Shirley M."/>
            <person name="Wan K.L."/>
            <person name="Berriman M."/>
            <person name="Tomley F."/>
            <person name="Pain A."/>
        </authorList>
    </citation>
    <scope>NUCLEOTIDE SEQUENCE [LARGE SCALE GENOMIC DNA]</scope>
    <source>
        <strain evidence="3">Houghton</strain>
    </source>
</reference>
<dbReference type="OrthoDB" id="1026733at2759"/>
<evidence type="ECO:0000313" key="4">
    <source>
        <dbReference type="Proteomes" id="UP000018050"/>
    </source>
</evidence>
<feature type="region of interest" description="Disordered" evidence="1">
    <location>
        <begin position="230"/>
        <end position="252"/>
    </location>
</feature>
<dbReference type="InterPro" id="IPR006577">
    <property type="entry name" value="UAS"/>
</dbReference>
<proteinExistence type="predicted"/>
<dbReference type="SUPFAM" id="SSF54236">
    <property type="entry name" value="Ubiquitin-like"/>
    <property type="match status" value="1"/>
</dbReference>
<dbReference type="SUPFAM" id="SSF52833">
    <property type="entry name" value="Thioredoxin-like"/>
    <property type="match status" value="1"/>
</dbReference>
<dbReference type="Proteomes" id="UP000018050">
    <property type="component" value="Unassembled WGS sequence"/>
</dbReference>
<dbReference type="SMART" id="SM00594">
    <property type="entry name" value="UAS"/>
    <property type="match status" value="1"/>
</dbReference>
<dbReference type="PANTHER" id="PTHR23322">
    <property type="entry name" value="FAS-ASSOCIATED PROTEIN"/>
    <property type="match status" value="1"/>
</dbReference>
<name>U6GEN4_EIMAC</name>
<dbReference type="OMA" id="KAQDEEC"/>